<comment type="caution">
    <text evidence="1">The sequence shown here is derived from an EMBL/GenBank/DDBJ whole genome shotgun (WGS) entry which is preliminary data.</text>
</comment>
<evidence type="ECO:0000313" key="1">
    <source>
        <dbReference type="EMBL" id="KAI4350418.1"/>
    </source>
</evidence>
<protein>
    <submittedName>
        <fullName evidence="1">Uncharacterized protein</fullName>
    </submittedName>
</protein>
<organism evidence="1 2">
    <name type="scientific">Bauhinia variegata</name>
    <name type="common">Purple orchid tree</name>
    <name type="synonym">Phanera variegata</name>
    <dbReference type="NCBI Taxonomy" id="167791"/>
    <lineage>
        <taxon>Eukaryota</taxon>
        <taxon>Viridiplantae</taxon>
        <taxon>Streptophyta</taxon>
        <taxon>Embryophyta</taxon>
        <taxon>Tracheophyta</taxon>
        <taxon>Spermatophyta</taxon>
        <taxon>Magnoliopsida</taxon>
        <taxon>eudicotyledons</taxon>
        <taxon>Gunneridae</taxon>
        <taxon>Pentapetalae</taxon>
        <taxon>rosids</taxon>
        <taxon>fabids</taxon>
        <taxon>Fabales</taxon>
        <taxon>Fabaceae</taxon>
        <taxon>Cercidoideae</taxon>
        <taxon>Cercideae</taxon>
        <taxon>Bauhiniinae</taxon>
        <taxon>Bauhinia</taxon>
    </lineage>
</organism>
<sequence length="504" mass="56340">MLTSVEMVVKAKDDKESRSKCCNDVKKPGPVTMDHVLLASQETKEDRELRIHSLFIFFDKANAGYLDVAQIEAGLSALQIPSEYKFAKDLLNACDANKDGRVDYQEFKRYMDDKELELYRIFQAIDVEHNGCILPEELWEALVRAGIHIDDEELARFVERVDKDNNGVITFEEWRDFLLLYPHEATIENIYHYLERICLVDIGEQTVIPAGISKHIHASRYLIAGGVAGAASRTTTAPLDRLKVVLQVQTTRARIMPAVKNIWREGGILGFFRGNGLNVLKVAPESAIRFYTYEKLKTFIVNAKEEGAKGDIGTRGRLLAGGIAGAIAQTAIYPMDLVKTRIQTYACKSGRVPSLVTLSKDIWVQEGPRAFYRGLIPSLLGIIPYAGIDLAAYETFKDMSKKYILHDGEPGPLVQLGCGTLSGALGATCVYPFQVVRTRMQAQRSSTSASYTGMGMGDVFRRTFEREGFRGFYKGIFPNLLKVVPSASITYVVYERMKKGLDLD</sequence>
<dbReference type="Proteomes" id="UP000828941">
    <property type="component" value="Chromosome 3"/>
</dbReference>
<accession>A0ACB9PPM8</accession>
<evidence type="ECO:0000313" key="2">
    <source>
        <dbReference type="Proteomes" id="UP000828941"/>
    </source>
</evidence>
<gene>
    <name evidence="1" type="ORF">L6164_004876</name>
</gene>
<dbReference type="EMBL" id="CM039428">
    <property type="protein sequence ID" value="KAI4350418.1"/>
    <property type="molecule type" value="Genomic_DNA"/>
</dbReference>
<name>A0ACB9PPM8_BAUVA</name>
<reference evidence="1 2" key="1">
    <citation type="journal article" date="2022" name="DNA Res.">
        <title>Chromosomal-level genome assembly of the orchid tree Bauhinia variegata (Leguminosae; Cercidoideae) supports the allotetraploid origin hypothesis of Bauhinia.</title>
        <authorList>
            <person name="Zhong Y."/>
            <person name="Chen Y."/>
            <person name="Zheng D."/>
            <person name="Pang J."/>
            <person name="Liu Y."/>
            <person name="Luo S."/>
            <person name="Meng S."/>
            <person name="Qian L."/>
            <person name="Wei D."/>
            <person name="Dai S."/>
            <person name="Zhou R."/>
        </authorList>
    </citation>
    <scope>NUCLEOTIDE SEQUENCE [LARGE SCALE GENOMIC DNA]</scope>
    <source>
        <strain evidence="1">BV-YZ2020</strain>
    </source>
</reference>
<keyword evidence="2" id="KW-1185">Reference proteome</keyword>
<proteinExistence type="predicted"/>